<keyword evidence="3" id="KW-0479">Metal-binding</keyword>
<name>A0A194Q5D3_PAPXU</name>
<dbReference type="PANTHER" id="PTHR13058:SF19">
    <property type="entry name" value="LD40940P"/>
    <property type="match status" value="1"/>
</dbReference>
<comment type="cofactor">
    <cofactor evidence="1">
        <name>Mg(2+)</name>
        <dbReference type="ChEBI" id="CHEBI:18420"/>
    </cofactor>
</comment>
<protein>
    <submittedName>
        <fullName evidence="9">Transmembrane protein 234-like</fullName>
    </submittedName>
</protein>
<sequence length="443" mass="49759">MVPVATYVFVDLETTGLPVEETNRTKITELSMVAVKREHLLRTLAGVSPRVQNKLTLCFNPCRMIHPGSTATTGLCNDLLEHETKFDKNAFNTVNSFLNILTKPVCLIAQNGHNFDFPIIKNHLEKLSVQFTDDLLCADCLHAFYDILEKVKSSNTQVLEQKTSDLIKENSNIINPQLNEKNFDVDNQLSMQTINETTPKQQIIKSEIEKCLDDTNMFNINNQISMQKINETTPKQQQIKTDQTTRKLDRKKLSKVRRRFPWSGAKPKDSYKLKNIYERVLNRVGIEAHRAENDCIMALEISAALNNDFVKWVDENHCLFSDVKPMTIGGCSFSLSIAGLLVVTGVLWGCTNPFIRQGTKGLRSVKAETWLGQAYAEIIFLLGNWRYVVPFLVNQCGSLVYLMAVQRAPLSLAVPASNSLAFAFTAVTGSIVGAEEPLDRGKI</sequence>
<dbReference type="STRING" id="66420.A0A194Q5D3"/>
<evidence type="ECO:0000256" key="6">
    <source>
        <dbReference type="ARBA" id="ARBA00022842"/>
    </source>
</evidence>
<dbReference type="InterPro" id="IPR036397">
    <property type="entry name" value="RNaseH_sf"/>
</dbReference>
<evidence type="ECO:0000313" key="9">
    <source>
        <dbReference type="EMBL" id="KPJ00753.1"/>
    </source>
</evidence>
<dbReference type="GO" id="GO:0008296">
    <property type="term" value="F:3'-5'-DNA exonuclease activity"/>
    <property type="evidence" value="ECO:0007669"/>
    <property type="project" value="TreeGrafter"/>
</dbReference>
<dbReference type="GO" id="GO:0006308">
    <property type="term" value="P:DNA catabolic process"/>
    <property type="evidence" value="ECO:0007669"/>
    <property type="project" value="TreeGrafter"/>
</dbReference>
<dbReference type="GO" id="GO:0003676">
    <property type="term" value="F:nucleic acid binding"/>
    <property type="evidence" value="ECO:0007669"/>
    <property type="project" value="InterPro"/>
</dbReference>
<evidence type="ECO:0000256" key="5">
    <source>
        <dbReference type="ARBA" id="ARBA00022839"/>
    </source>
</evidence>
<dbReference type="AlphaFoldDB" id="A0A194Q5D3"/>
<evidence type="ECO:0000256" key="2">
    <source>
        <dbReference type="ARBA" id="ARBA00022722"/>
    </source>
</evidence>
<accession>A0A194Q5D3</accession>
<evidence type="ECO:0000256" key="4">
    <source>
        <dbReference type="ARBA" id="ARBA00022801"/>
    </source>
</evidence>
<proteinExistence type="inferred from homology"/>
<dbReference type="Gene3D" id="3.30.420.10">
    <property type="entry name" value="Ribonuclease H-like superfamily/Ribonuclease H"/>
    <property type="match status" value="2"/>
</dbReference>
<dbReference type="Proteomes" id="UP000053268">
    <property type="component" value="Unassembled WGS sequence"/>
</dbReference>
<keyword evidence="9" id="KW-0812">Transmembrane</keyword>
<evidence type="ECO:0000256" key="7">
    <source>
        <dbReference type="ARBA" id="ARBA00025769"/>
    </source>
</evidence>
<keyword evidence="6" id="KW-0460">Magnesium</keyword>
<keyword evidence="4" id="KW-0378">Hydrolase</keyword>
<dbReference type="Pfam" id="PF10639">
    <property type="entry name" value="TMEM234"/>
    <property type="match status" value="1"/>
</dbReference>
<dbReference type="InterPro" id="IPR012337">
    <property type="entry name" value="RNaseH-like_sf"/>
</dbReference>
<keyword evidence="10" id="KW-1185">Reference proteome</keyword>
<evidence type="ECO:0000256" key="3">
    <source>
        <dbReference type="ARBA" id="ARBA00022723"/>
    </source>
</evidence>
<dbReference type="InterPro" id="IPR040393">
    <property type="entry name" value="TREX1/2"/>
</dbReference>
<keyword evidence="2" id="KW-0540">Nuclease</keyword>
<dbReference type="GO" id="GO:0005737">
    <property type="term" value="C:cytoplasm"/>
    <property type="evidence" value="ECO:0007669"/>
    <property type="project" value="TreeGrafter"/>
</dbReference>
<keyword evidence="5" id="KW-0269">Exonuclease</keyword>
<keyword evidence="9" id="KW-0472">Membrane</keyword>
<dbReference type="SMART" id="SM00479">
    <property type="entry name" value="EXOIII"/>
    <property type="match status" value="1"/>
</dbReference>
<reference evidence="9 10" key="1">
    <citation type="journal article" date="2015" name="Nat. Commun.">
        <title>Outbred genome sequencing and CRISPR/Cas9 gene editing in butterflies.</title>
        <authorList>
            <person name="Li X."/>
            <person name="Fan D."/>
            <person name="Zhang W."/>
            <person name="Liu G."/>
            <person name="Zhang L."/>
            <person name="Zhao L."/>
            <person name="Fang X."/>
            <person name="Chen L."/>
            <person name="Dong Y."/>
            <person name="Chen Y."/>
            <person name="Ding Y."/>
            <person name="Zhao R."/>
            <person name="Feng M."/>
            <person name="Zhu Y."/>
            <person name="Feng Y."/>
            <person name="Jiang X."/>
            <person name="Zhu D."/>
            <person name="Xiang H."/>
            <person name="Feng X."/>
            <person name="Li S."/>
            <person name="Wang J."/>
            <person name="Zhang G."/>
            <person name="Kronforst M.R."/>
            <person name="Wang W."/>
        </authorList>
    </citation>
    <scope>NUCLEOTIDE SEQUENCE [LARGE SCALE GENOMIC DNA]</scope>
    <source>
        <strain evidence="9">Ya'a_city_454_Px</strain>
        <tissue evidence="9">Whole body</tissue>
    </source>
</reference>
<dbReference type="SUPFAM" id="SSF53098">
    <property type="entry name" value="Ribonuclease H-like"/>
    <property type="match status" value="1"/>
</dbReference>
<dbReference type="PANTHER" id="PTHR13058">
    <property type="entry name" value="THREE PRIME REPAIR EXONUCLEASE 1, 2"/>
    <property type="match status" value="1"/>
</dbReference>
<feature type="domain" description="Exonuclease" evidence="8">
    <location>
        <begin position="6"/>
        <end position="311"/>
    </location>
</feature>
<organism evidence="9 10">
    <name type="scientific">Papilio xuthus</name>
    <name type="common">Asian swallowtail butterfly</name>
    <dbReference type="NCBI Taxonomy" id="66420"/>
    <lineage>
        <taxon>Eukaryota</taxon>
        <taxon>Metazoa</taxon>
        <taxon>Ecdysozoa</taxon>
        <taxon>Arthropoda</taxon>
        <taxon>Hexapoda</taxon>
        <taxon>Insecta</taxon>
        <taxon>Pterygota</taxon>
        <taxon>Neoptera</taxon>
        <taxon>Endopterygota</taxon>
        <taxon>Lepidoptera</taxon>
        <taxon>Glossata</taxon>
        <taxon>Ditrysia</taxon>
        <taxon>Papilionoidea</taxon>
        <taxon>Papilionidae</taxon>
        <taxon>Papilioninae</taxon>
        <taxon>Papilio</taxon>
    </lineage>
</organism>
<evidence type="ECO:0000259" key="8">
    <source>
        <dbReference type="SMART" id="SM00479"/>
    </source>
</evidence>
<evidence type="ECO:0000256" key="1">
    <source>
        <dbReference type="ARBA" id="ARBA00001946"/>
    </source>
</evidence>
<evidence type="ECO:0000313" key="10">
    <source>
        <dbReference type="Proteomes" id="UP000053268"/>
    </source>
</evidence>
<dbReference type="InterPro" id="IPR013520">
    <property type="entry name" value="Ribonucl_H"/>
</dbReference>
<dbReference type="GO" id="GO:0046872">
    <property type="term" value="F:metal ion binding"/>
    <property type="evidence" value="ECO:0007669"/>
    <property type="project" value="UniProtKB-KW"/>
</dbReference>
<gene>
    <name evidence="9" type="ORF">RR46_07592</name>
</gene>
<dbReference type="InterPro" id="IPR018908">
    <property type="entry name" value="TMEM234"/>
</dbReference>
<comment type="similarity">
    <text evidence="7">Belongs to the exonuclease superfamily. TREX family.</text>
</comment>
<dbReference type="EMBL" id="KQ459460">
    <property type="protein sequence ID" value="KPJ00753.1"/>
    <property type="molecule type" value="Genomic_DNA"/>
</dbReference>